<evidence type="ECO:0000256" key="10">
    <source>
        <dbReference type="ARBA" id="ARBA00023125"/>
    </source>
</evidence>
<dbReference type="Pfam" id="PF01807">
    <property type="entry name" value="Zn_ribbon_DnaG"/>
    <property type="match status" value="1"/>
</dbReference>
<dbReference type="InterPro" id="IPR006295">
    <property type="entry name" value="DNA_primase_DnaG"/>
</dbReference>
<reference evidence="16 17" key="1">
    <citation type="journal article" date="2016" name="Nat. Commun.">
        <title>Thousands of microbial genomes shed light on interconnected biogeochemical processes in an aquifer system.</title>
        <authorList>
            <person name="Anantharaman K."/>
            <person name="Brown C.T."/>
            <person name="Hug L.A."/>
            <person name="Sharon I."/>
            <person name="Castelle C.J."/>
            <person name="Probst A.J."/>
            <person name="Thomas B.C."/>
            <person name="Singh A."/>
            <person name="Wilkins M.J."/>
            <person name="Karaoz U."/>
            <person name="Brodie E.L."/>
            <person name="Williams K.H."/>
            <person name="Hubbard S.S."/>
            <person name="Banfield J.F."/>
        </authorList>
    </citation>
    <scope>NUCLEOTIDE SEQUENCE [LARGE SCALE GENOMIC DNA]</scope>
</reference>
<accession>A0A1G2NEW3</accession>
<keyword evidence="9" id="KW-0460">Magnesium</keyword>
<dbReference type="CDD" id="cd03364">
    <property type="entry name" value="TOPRIM_DnaG_primases"/>
    <property type="match status" value="1"/>
</dbReference>
<evidence type="ECO:0000256" key="6">
    <source>
        <dbReference type="ARBA" id="ARBA00022723"/>
    </source>
</evidence>
<evidence type="ECO:0000256" key="2">
    <source>
        <dbReference type="ARBA" id="ARBA00022515"/>
    </source>
</evidence>
<dbReference type="GO" id="GO:1990077">
    <property type="term" value="C:primosome complex"/>
    <property type="evidence" value="ECO:0007669"/>
    <property type="project" value="UniProtKB-KW"/>
</dbReference>
<dbReference type="SMART" id="SM00493">
    <property type="entry name" value="TOPRIM"/>
    <property type="match status" value="1"/>
</dbReference>
<dbReference type="FunFam" id="3.90.580.10:FF:000001">
    <property type="entry name" value="DNA primase"/>
    <property type="match status" value="1"/>
</dbReference>
<comment type="subunit">
    <text evidence="12">Monomer. Interacts with DnaB.</text>
</comment>
<dbReference type="EMBL" id="MHSA01000020">
    <property type="protein sequence ID" value="OHA33999.1"/>
    <property type="molecule type" value="Genomic_DNA"/>
</dbReference>
<dbReference type="InterPro" id="IPR002694">
    <property type="entry name" value="Znf_CHC2"/>
</dbReference>
<dbReference type="PIRSF" id="PIRSF002811">
    <property type="entry name" value="DnaG"/>
    <property type="match status" value="1"/>
</dbReference>
<comment type="cofactor">
    <cofactor evidence="12 13 14">
        <name>Zn(2+)</name>
        <dbReference type="ChEBI" id="CHEBI:29105"/>
    </cofactor>
    <text evidence="12 13 14">Binds 1 zinc ion per monomer.</text>
</comment>
<comment type="catalytic activity">
    <reaction evidence="12">
        <text>ssDNA + n NTP = ssDNA/pppN(pN)n-1 hybrid + (n-1) diphosphate.</text>
        <dbReference type="EC" id="2.7.7.101"/>
    </reaction>
</comment>
<keyword evidence="8 12" id="KW-0862">Zinc</keyword>
<dbReference type="InterPro" id="IPR013264">
    <property type="entry name" value="DNAG_N"/>
</dbReference>
<dbReference type="PANTHER" id="PTHR30313:SF2">
    <property type="entry name" value="DNA PRIMASE"/>
    <property type="match status" value="1"/>
</dbReference>
<evidence type="ECO:0000256" key="9">
    <source>
        <dbReference type="ARBA" id="ARBA00022842"/>
    </source>
</evidence>
<dbReference type="InterPro" id="IPR006171">
    <property type="entry name" value="TOPRIM_dom"/>
</dbReference>
<keyword evidence="6 12" id="KW-0479">Metal-binding</keyword>
<evidence type="ECO:0000256" key="14">
    <source>
        <dbReference type="PIRSR" id="PIRSR002811-1"/>
    </source>
</evidence>
<dbReference type="PROSITE" id="PS50880">
    <property type="entry name" value="TOPRIM"/>
    <property type="match status" value="1"/>
</dbReference>
<proteinExistence type="inferred from homology"/>
<keyword evidence="2 12" id="KW-0639">Primosome</keyword>
<evidence type="ECO:0000313" key="17">
    <source>
        <dbReference type="Proteomes" id="UP000177797"/>
    </source>
</evidence>
<dbReference type="InterPro" id="IPR034151">
    <property type="entry name" value="TOPRIM_DnaG_bac"/>
</dbReference>
<dbReference type="GO" id="GO:0003677">
    <property type="term" value="F:DNA binding"/>
    <property type="evidence" value="ECO:0007669"/>
    <property type="project" value="UniProtKB-KW"/>
</dbReference>
<keyword evidence="11 12" id="KW-0804">Transcription</keyword>
<dbReference type="GO" id="GO:0003899">
    <property type="term" value="F:DNA-directed RNA polymerase activity"/>
    <property type="evidence" value="ECO:0007669"/>
    <property type="project" value="UniProtKB-UniRule"/>
</dbReference>
<keyword evidence="4 12" id="KW-0548">Nucleotidyltransferase</keyword>
<name>A0A1G2NEW3_9BACT</name>
<dbReference type="HAMAP" id="MF_00974">
    <property type="entry name" value="DNA_primase_DnaG"/>
    <property type="match status" value="1"/>
</dbReference>
<keyword evidence="1 12" id="KW-0240">DNA-directed RNA polymerase</keyword>
<comment type="caution">
    <text evidence="16">The sequence shown here is derived from an EMBL/GenBank/DDBJ whole genome shotgun (WGS) entry which is preliminary data.</text>
</comment>
<keyword evidence="10 12" id="KW-0238">DNA-binding</keyword>
<dbReference type="InterPro" id="IPR037068">
    <property type="entry name" value="DNA_primase_core_N_sf"/>
</dbReference>
<keyword evidence="7 12" id="KW-0863">Zinc-finger</keyword>
<evidence type="ECO:0000259" key="15">
    <source>
        <dbReference type="PROSITE" id="PS50880"/>
    </source>
</evidence>
<evidence type="ECO:0000256" key="7">
    <source>
        <dbReference type="ARBA" id="ARBA00022771"/>
    </source>
</evidence>
<dbReference type="Pfam" id="PF08275">
    <property type="entry name" value="DNAG_N"/>
    <property type="match status" value="1"/>
</dbReference>
<dbReference type="GO" id="GO:0000428">
    <property type="term" value="C:DNA-directed RNA polymerase complex"/>
    <property type="evidence" value="ECO:0007669"/>
    <property type="project" value="UniProtKB-KW"/>
</dbReference>
<dbReference type="GO" id="GO:0008270">
    <property type="term" value="F:zinc ion binding"/>
    <property type="evidence" value="ECO:0007669"/>
    <property type="project" value="UniProtKB-UniRule"/>
</dbReference>
<evidence type="ECO:0000256" key="4">
    <source>
        <dbReference type="ARBA" id="ARBA00022695"/>
    </source>
</evidence>
<keyword evidence="3 12" id="KW-0808">Transferase</keyword>
<evidence type="ECO:0000256" key="8">
    <source>
        <dbReference type="ARBA" id="ARBA00022833"/>
    </source>
</evidence>
<dbReference type="InterPro" id="IPR036977">
    <property type="entry name" value="DNA_primase_Znf_CHC2"/>
</dbReference>
<dbReference type="EC" id="2.7.7.101" evidence="12"/>
<dbReference type="Gene3D" id="3.40.1360.10">
    <property type="match status" value="1"/>
</dbReference>
<evidence type="ECO:0000256" key="3">
    <source>
        <dbReference type="ARBA" id="ARBA00022679"/>
    </source>
</evidence>
<organism evidence="16 17">
    <name type="scientific">Candidatus Taylorbacteria bacterium RIFCSPLOWO2_01_FULL_48_100</name>
    <dbReference type="NCBI Taxonomy" id="1802322"/>
    <lineage>
        <taxon>Bacteria</taxon>
        <taxon>Candidatus Tayloriibacteriota</taxon>
    </lineage>
</organism>
<feature type="domain" description="Toprim" evidence="15">
    <location>
        <begin position="252"/>
        <end position="333"/>
    </location>
</feature>
<dbReference type="GO" id="GO:0006269">
    <property type="term" value="P:DNA replication, synthesis of primer"/>
    <property type="evidence" value="ECO:0007669"/>
    <property type="project" value="UniProtKB-UniRule"/>
</dbReference>
<dbReference type="GO" id="GO:0005737">
    <property type="term" value="C:cytoplasm"/>
    <property type="evidence" value="ECO:0007669"/>
    <property type="project" value="TreeGrafter"/>
</dbReference>
<dbReference type="SUPFAM" id="SSF56731">
    <property type="entry name" value="DNA primase core"/>
    <property type="match status" value="1"/>
</dbReference>
<dbReference type="AlphaFoldDB" id="A0A1G2NEW3"/>
<evidence type="ECO:0000256" key="5">
    <source>
        <dbReference type="ARBA" id="ARBA00022705"/>
    </source>
</evidence>
<dbReference type="PANTHER" id="PTHR30313">
    <property type="entry name" value="DNA PRIMASE"/>
    <property type="match status" value="1"/>
</dbReference>
<dbReference type="Pfam" id="PF13155">
    <property type="entry name" value="Toprim_2"/>
    <property type="match status" value="1"/>
</dbReference>
<dbReference type="Gene3D" id="3.90.580.10">
    <property type="entry name" value="Zinc finger, CHC2-type domain"/>
    <property type="match status" value="1"/>
</dbReference>
<keyword evidence="5 12" id="KW-0235">DNA replication</keyword>
<dbReference type="Proteomes" id="UP000177797">
    <property type="component" value="Unassembled WGS sequence"/>
</dbReference>
<dbReference type="SUPFAM" id="SSF57783">
    <property type="entry name" value="Zinc beta-ribbon"/>
    <property type="match status" value="1"/>
</dbReference>
<protein>
    <recommendedName>
        <fullName evidence="12 13">DNA primase</fullName>
        <ecNumber evidence="12">2.7.7.101</ecNumber>
    </recommendedName>
</protein>
<sequence length="572" mass="63164">MGSPVEEIKARLGVEEVVGSYLKLERAGANLKAKCPFHHEKTASFFVSPARGSFYCFGCGAKGDIFSFVEQMEGVDFKGALRVLAERAGVPLSHFRKEESDSRDRLFAVLEEATQFFEKELGARADARAYLASRGLLPKTSGVWRVGFAPDEWRALRARLAAKGFSDTEMFRAGLIKQSVEKKGESYDVFRNRIMFPIFDSAGRVIAFSGRIMGKESEGVPKYLNTPETELWRKSSALYGINRAKHKIRGRGFALLVEGQMDLLMCHQAGFENAVAASGTALTPEHLDLLRRFSENILLAYDADTAGEKAALRAVSAALQKGMAVKIAALSDKGKDPADIIAKSPAEFADGLKNSTHFVKFLLERAVARGATARERSRLVLAEVLPFVRDVKSAIERAEFAKDIAARLAVREDAVWEDLKKIESTGQQTEGGQKIMQKIKNSAFRVLAGIILWQEKLEAGEREVDTEKIKKDVGAVVAEFLLYLSAISADERVQHIFEAEARFGGGGALPKEVSVLLLHLEKEELERKSVEILNALTVAGRGGEGEAQRKELLTLLQSLRMRIEEIKRLLAE</sequence>
<evidence type="ECO:0000256" key="11">
    <source>
        <dbReference type="ARBA" id="ARBA00023163"/>
    </source>
</evidence>
<evidence type="ECO:0000256" key="13">
    <source>
        <dbReference type="PIRNR" id="PIRNR002811"/>
    </source>
</evidence>
<gene>
    <name evidence="12" type="primary">dnaG</name>
    <name evidence="16" type="ORF">A2938_02420</name>
</gene>
<evidence type="ECO:0000313" key="16">
    <source>
        <dbReference type="EMBL" id="OHA33999.1"/>
    </source>
</evidence>
<comment type="domain">
    <text evidence="12">Contains an N-terminal zinc-binding domain, a central core domain that contains the primase activity, and a C-terminal DnaB-binding domain.</text>
</comment>
<dbReference type="InterPro" id="IPR030846">
    <property type="entry name" value="DnaG_bac"/>
</dbReference>
<dbReference type="NCBIfam" id="TIGR01391">
    <property type="entry name" value="dnaG"/>
    <property type="match status" value="1"/>
</dbReference>
<dbReference type="Gene3D" id="3.90.980.10">
    <property type="entry name" value="DNA primase, catalytic core, N-terminal domain"/>
    <property type="match status" value="1"/>
</dbReference>
<feature type="zinc finger region" description="CHC2-type" evidence="12 14">
    <location>
        <begin position="35"/>
        <end position="59"/>
    </location>
</feature>
<comment type="function">
    <text evidence="12 13">RNA polymerase that catalyzes the synthesis of short RNA molecules used as primers for DNA polymerase during DNA replication.</text>
</comment>
<evidence type="ECO:0000256" key="1">
    <source>
        <dbReference type="ARBA" id="ARBA00022478"/>
    </source>
</evidence>
<dbReference type="SMART" id="SM00400">
    <property type="entry name" value="ZnF_CHCC"/>
    <property type="match status" value="1"/>
</dbReference>
<evidence type="ECO:0000256" key="12">
    <source>
        <dbReference type="HAMAP-Rule" id="MF_00974"/>
    </source>
</evidence>
<comment type="similarity">
    <text evidence="12 13">Belongs to the DnaG primase family.</text>
</comment>
<dbReference type="InterPro" id="IPR050219">
    <property type="entry name" value="DnaG_primase"/>
</dbReference>